<feature type="transmembrane region" description="Helical" evidence="1">
    <location>
        <begin position="14"/>
        <end position="34"/>
    </location>
</feature>
<reference evidence="2 3" key="1">
    <citation type="journal article" date="2019" name="Sci. Rep.">
        <title>Orb-weaving spider Araneus ventricosus genome elucidates the spidroin gene catalogue.</title>
        <authorList>
            <person name="Kono N."/>
            <person name="Nakamura H."/>
            <person name="Ohtoshi R."/>
            <person name="Moran D.A.P."/>
            <person name="Shinohara A."/>
            <person name="Yoshida Y."/>
            <person name="Fujiwara M."/>
            <person name="Mori M."/>
            <person name="Tomita M."/>
            <person name="Arakawa K."/>
        </authorList>
    </citation>
    <scope>NUCLEOTIDE SEQUENCE [LARGE SCALE GENOMIC DNA]</scope>
</reference>
<keyword evidence="3" id="KW-1185">Reference proteome</keyword>
<dbReference type="SUPFAM" id="SSF56770">
    <property type="entry name" value="HydA/Nqo6-like"/>
    <property type="match status" value="1"/>
</dbReference>
<proteinExistence type="predicted"/>
<evidence type="ECO:0008006" key="4">
    <source>
        <dbReference type="Google" id="ProtNLM"/>
    </source>
</evidence>
<evidence type="ECO:0000313" key="3">
    <source>
        <dbReference type="Proteomes" id="UP000499080"/>
    </source>
</evidence>
<dbReference type="OrthoDB" id="6437203at2759"/>
<dbReference type="Proteomes" id="UP000499080">
    <property type="component" value="Unassembled WGS sequence"/>
</dbReference>
<dbReference type="PANTHER" id="PTHR46599">
    <property type="entry name" value="PIGGYBAC TRANSPOSABLE ELEMENT-DERIVED PROTEIN 4"/>
    <property type="match status" value="1"/>
</dbReference>
<sequence>MIHLYSTKSGTRRWLMHVFFNVLDISAINAWILYKEVTGKKKLSRRNFILQLCEKLRAPYASSRNTANARKPMEQSVNREETIQRRTKCRVKLSCKRNHTWKTCPDCKIAVCSKCASREVGCIDCYENSTK</sequence>
<gene>
    <name evidence="2" type="ORF">AVEN_200654_1</name>
</gene>
<keyword evidence="1" id="KW-0472">Membrane</keyword>
<organism evidence="2 3">
    <name type="scientific">Araneus ventricosus</name>
    <name type="common">Orbweaver spider</name>
    <name type="synonym">Epeira ventricosa</name>
    <dbReference type="NCBI Taxonomy" id="182803"/>
    <lineage>
        <taxon>Eukaryota</taxon>
        <taxon>Metazoa</taxon>
        <taxon>Ecdysozoa</taxon>
        <taxon>Arthropoda</taxon>
        <taxon>Chelicerata</taxon>
        <taxon>Arachnida</taxon>
        <taxon>Araneae</taxon>
        <taxon>Araneomorphae</taxon>
        <taxon>Entelegynae</taxon>
        <taxon>Araneoidea</taxon>
        <taxon>Araneidae</taxon>
        <taxon>Araneus</taxon>
    </lineage>
</organism>
<dbReference type="AlphaFoldDB" id="A0A4Y2L668"/>
<dbReference type="PANTHER" id="PTHR46599:SF6">
    <property type="entry name" value="DUAL SPECIFICITY PHOSPHATASE 26"/>
    <property type="match status" value="1"/>
</dbReference>
<evidence type="ECO:0000256" key="1">
    <source>
        <dbReference type="SAM" id="Phobius"/>
    </source>
</evidence>
<dbReference type="EMBL" id="BGPR01005440">
    <property type="protein sequence ID" value="GBN10191.1"/>
    <property type="molecule type" value="Genomic_DNA"/>
</dbReference>
<protein>
    <recommendedName>
        <fullName evidence="4">PiggyBac transposable element-derived protein domain-containing protein</fullName>
    </recommendedName>
</protein>
<keyword evidence="1" id="KW-1133">Transmembrane helix</keyword>
<comment type="caution">
    <text evidence="2">The sequence shown here is derived from an EMBL/GenBank/DDBJ whole genome shotgun (WGS) entry which is preliminary data.</text>
</comment>
<accession>A0A4Y2L668</accession>
<name>A0A4Y2L668_ARAVE</name>
<evidence type="ECO:0000313" key="2">
    <source>
        <dbReference type="EMBL" id="GBN10191.1"/>
    </source>
</evidence>
<keyword evidence="1" id="KW-0812">Transmembrane</keyword>